<gene>
    <name evidence="3" type="ORF">A4H34_04460</name>
</gene>
<dbReference type="InterPro" id="IPR025420">
    <property type="entry name" value="DUF4143"/>
</dbReference>
<evidence type="ECO:0000259" key="2">
    <source>
        <dbReference type="Pfam" id="PF13635"/>
    </source>
</evidence>
<evidence type="ECO:0000313" key="3">
    <source>
        <dbReference type="EMBL" id="OAP86403.1"/>
    </source>
</evidence>
<dbReference type="InterPro" id="IPR041682">
    <property type="entry name" value="AAA_14"/>
</dbReference>
<feature type="domain" description="AAA" evidence="1">
    <location>
        <begin position="29"/>
        <end position="132"/>
    </location>
</feature>
<organism evidence="3 4">
    <name type="scientific">Peptidiphaga gingivicola</name>
    <dbReference type="NCBI Taxonomy" id="2741497"/>
    <lineage>
        <taxon>Bacteria</taxon>
        <taxon>Bacillati</taxon>
        <taxon>Actinomycetota</taxon>
        <taxon>Actinomycetes</taxon>
        <taxon>Actinomycetales</taxon>
        <taxon>Actinomycetaceae</taxon>
        <taxon>Peptidiphaga</taxon>
    </lineage>
</organism>
<accession>A0A179B585</accession>
<feature type="domain" description="DUF4143" evidence="2">
    <location>
        <begin position="205"/>
        <end position="369"/>
    </location>
</feature>
<dbReference type="Pfam" id="PF13635">
    <property type="entry name" value="DUF4143"/>
    <property type="match status" value="1"/>
</dbReference>
<name>A0A179B585_9ACTO</name>
<dbReference type="Pfam" id="PF13173">
    <property type="entry name" value="AAA_14"/>
    <property type="match status" value="1"/>
</dbReference>
<dbReference type="OrthoDB" id="128089at2"/>
<dbReference type="EMBL" id="LVZK01000001">
    <property type="protein sequence ID" value="OAP86403.1"/>
    <property type="molecule type" value="Genomic_DNA"/>
</dbReference>
<keyword evidence="4" id="KW-1185">Reference proteome</keyword>
<dbReference type="PANTHER" id="PTHR43566">
    <property type="entry name" value="CONSERVED PROTEIN"/>
    <property type="match status" value="1"/>
</dbReference>
<evidence type="ECO:0000313" key="4">
    <source>
        <dbReference type="Proteomes" id="UP000078368"/>
    </source>
</evidence>
<dbReference type="Proteomes" id="UP000078368">
    <property type="component" value="Unassembled WGS sequence"/>
</dbReference>
<dbReference type="RefSeq" id="WP_064231220.1">
    <property type="nucleotide sequence ID" value="NZ_LVZK01000001.1"/>
</dbReference>
<dbReference type="AlphaFoldDB" id="A0A179B585"/>
<proteinExistence type="predicted"/>
<reference evidence="3 4" key="1">
    <citation type="submission" date="2016-04" db="EMBL/GenBank/DDBJ databases">
        <title>Peptidophaga gingivicola gen. nov., sp. nov., isolated from human subgingival plaque.</title>
        <authorList>
            <person name="Beall C.J."/>
            <person name="Mokrzan E.M."/>
            <person name="Griffen A.L."/>
            <person name="Leys E.J."/>
        </authorList>
    </citation>
    <scope>NUCLEOTIDE SEQUENCE [LARGE SCALE GENOMIC DNA]</scope>
    <source>
        <strain evidence="3 4">BA112</strain>
    </source>
</reference>
<comment type="caution">
    <text evidence="3">The sequence shown here is derived from an EMBL/GenBank/DDBJ whole genome shotgun (WGS) entry which is preliminary data.</text>
</comment>
<sequence length="422" mass="45319">MDTSKVTGISYLPRAVDPLMIRVLDSAGAAILEGPRGCGKTMTGLAHASSYTLLDTPEAQTAAEIDPHLLLAGASPRLLDEWQLIPQIWNLARREVDFSSEPGRFILTGSAVPAADPIRHTGAARFIRIRQRTMTWAEKESSLDDGGVSLSALFEGESPQPSMSTAPLERIVQSILRPGFPGLLNSPSDIAARSMESYIKDIATNDINRLANLRSEPAVVEQLIASLARSSASEVSQATLRKDISRTLPAPSEGTTAKLLELLERVFLLEKIQPWAISLRSKARLRRSPKYHLADPALAAAALQADANRLSTDLETLGFLFESAVVHDLLVYAETLGGHVQHYRDSNGREIDAVLTMPNGNWAAIEVKLGGGQAQRGAESLACAVDQIDAAPPAFKAVITGTGFTATLPDGTITFPLHALRP</sequence>
<dbReference type="PANTHER" id="PTHR43566:SF2">
    <property type="entry name" value="DUF4143 DOMAIN-CONTAINING PROTEIN"/>
    <property type="match status" value="1"/>
</dbReference>
<protein>
    <submittedName>
        <fullName evidence="3">AAA family ATPase</fullName>
    </submittedName>
</protein>
<evidence type="ECO:0000259" key="1">
    <source>
        <dbReference type="Pfam" id="PF13173"/>
    </source>
</evidence>